<evidence type="ECO:0000256" key="1">
    <source>
        <dbReference type="SAM" id="MobiDB-lite"/>
    </source>
</evidence>
<dbReference type="Proteomes" id="UP000664109">
    <property type="component" value="Unassembled WGS sequence"/>
</dbReference>
<evidence type="ECO:0000313" key="3">
    <source>
        <dbReference type="Proteomes" id="UP000664109"/>
    </source>
</evidence>
<dbReference type="EMBL" id="JAFEJA010000001">
    <property type="protein sequence ID" value="MBM9622240.1"/>
    <property type="molecule type" value="Genomic_DNA"/>
</dbReference>
<comment type="caution">
    <text evidence="2">The sequence shown here is derived from an EMBL/GenBank/DDBJ whole genome shotgun (WGS) entry which is preliminary data.</text>
</comment>
<feature type="region of interest" description="Disordered" evidence="1">
    <location>
        <begin position="1"/>
        <end position="24"/>
    </location>
</feature>
<reference evidence="2 3" key="1">
    <citation type="journal article" date="2016" name="Arch. Microbiol.">
        <title>Streptomyces zhihengii sp. nov., isolated from rhizospheric soil of Psammosilene tunicoides.</title>
        <authorList>
            <person name="Huang M.J."/>
            <person name="Fei J.J."/>
            <person name="Salam N."/>
            <person name="Kim C.J."/>
            <person name="Hozzein W.N."/>
            <person name="Xiao M."/>
            <person name="Huang H.Q."/>
            <person name="Li W.J."/>
        </authorList>
    </citation>
    <scope>NUCLEOTIDE SEQUENCE [LARGE SCALE GENOMIC DNA]</scope>
    <source>
        <strain evidence="2 3">YIM T102</strain>
    </source>
</reference>
<dbReference type="RefSeq" id="WP_205376002.1">
    <property type="nucleotide sequence ID" value="NZ_JAFEJA010000001.1"/>
</dbReference>
<name>A0ABS2UXQ6_9ACTN</name>
<organism evidence="2 3">
    <name type="scientific">Streptomyces zhihengii</name>
    <dbReference type="NCBI Taxonomy" id="1818004"/>
    <lineage>
        <taxon>Bacteria</taxon>
        <taxon>Bacillati</taxon>
        <taxon>Actinomycetota</taxon>
        <taxon>Actinomycetes</taxon>
        <taxon>Kitasatosporales</taxon>
        <taxon>Streptomycetaceae</taxon>
        <taxon>Streptomyces</taxon>
    </lineage>
</organism>
<proteinExistence type="predicted"/>
<feature type="compositionally biased region" description="Basic residues" evidence="1">
    <location>
        <begin position="14"/>
        <end position="24"/>
    </location>
</feature>
<keyword evidence="3" id="KW-1185">Reference proteome</keyword>
<gene>
    <name evidence="2" type="ORF">JE024_26580</name>
</gene>
<accession>A0ABS2UXQ6</accession>
<evidence type="ECO:0000313" key="2">
    <source>
        <dbReference type="EMBL" id="MBM9622240.1"/>
    </source>
</evidence>
<protein>
    <submittedName>
        <fullName evidence="2">Uncharacterized protein</fullName>
    </submittedName>
</protein>
<sequence length="111" mass="11978">MKRTAHRVLADRRRTNRAAAKLRRRGVATAAGHCIAAGLRPSDARSMAASLRRNAVKAGCEGRAGTSHAGRRPARACTRYTPAEVAVAASTYRPRRDDFRRARAALMAVPA</sequence>